<feature type="transmembrane region" description="Helical" evidence="6">
    <location>
        <begin position="7"/>
        <end position="28"/>
    </location>
</feature>
<protein>
    <submittedName>
        <fullName evidence="8">ABC transporter permease</fullName>
    </submittedName>
</protein>
<dbReference type="Proteomes" id="UP001349262">
    <property type="component" value="Unassembled WGS sequence"/>
</dbReference>
<gene>
    <name evidence="8" type="ORF">MRSR164_07970</name>
</gene>
<feature type="transmembrane region" description="Helical" evidence="6">
    <location>
        <begin position="40"/>
        <end position="62"/>
    </location>
</feature>
<accession>A0ABU7T852</accession>
<evidence type="ECO:0000256" key="1">
    <source>
        <dbReference type="ARBA" id="ARBA00004651"/>
    </source>
</evidence>
<name>A0ABU7T852_9HYPH</name>
<comment type="similarity">
    <text evidence="6">Belongs to the binding-protein-dependent transport system permease family.</text>
</comment>
<organism evidence="8 9">
    <name type="scientific">Methylobacterium radiotolerans</name>
    <dbReference type="NCBI Taxonomy" id="31998"/>
    <lineage>
        <taxon>Bacteria</taxon>
        <taxon>Pseudomonadati</taxon>
        <taxon>Pseudomonadota</taxon>
        <taxon>Alphaproteobacteria</taxon>
        <taxon>Hyphomicrobiales</taxon>
        <taxon>Methylobacteriaceae</taxon>
        <taxon>Methylobacterium</taxon>
    </lineage>
</organism>
<dbReference type="InterPro" id="IPR000515">
    <property type="entry name" value="MetI-like"/>
</dbReference>
<feature type="transmembrane region" description="Helical" evidence="6">
    <location>
        <begin position="212"/>
        <end position="237"/>
    </location>
</feature>
<dbReference type="PANTHER" id="PTHR30177">
    <property type="entry name" value="GLYCINE BETAINE/L-PROLINE TRANSPORT SYSTEM PERMEASE PROTEIN PROW"/>
    <property type="match status" value="1"/>
</dbReference>
<comment type="caution">
    <text evidence="8">The sequence shown here is derived from an EMBL/GenBank/DDBJ whole genome shotgun (WGS) entry which is preliminary data.</text>
</comment>
<evidence type="ECO:0000313" key="9">
    <source>
        <dbReference type="Proteomes" id="UP001349262"/>
    </source>
</evidence>
<feature type="domain" description="ABC transmembrane type-1" evidence="7">
    <location>
        <begin position="176"/>
        <end position="367"/>
    </location>
</feature>
<evidence type="ECO:0000256" key="4">
    <source>
        <dbReference type="ARBA" id="ARBA00022989"/>
    </source>
</evidence>
<evidence type="ECO:0000256" key="3">
    <source>
        <dbReference type="ARBA" id="ARBA00022692"/>
    </source>
</evidence>
<dbReference type="PROSITE" id="PS50928">
    <property type="entry name" value="ABC_TM1"/>
    <property type="match status" value="1"/>
</dbReference>
<proteinExistence type="inferred from homology"/>
<feature type="transmembrane region" description="Helical" evidence="6">
    <location>
        <begin position="173"/>
        <end position="200"/>
    </location>
</feature>
<evidence type="ECO:0000259" key="7">
    <source>
        <dbReference type="PROSITE" id="PS50928"/>
    </source>
</evidence>
<feature type="transmembrane region" description="Helical" evidence="6">
    <location>
        <begin position="348"/>
        <end position="367"/>
    </location>
</feature>
<reference evidence="8 9" key="1">
    <citation type="journal article" date="2012" name="Genet. Mol. Biol.">
        <title>Analysis of 16S rRNA and mxaF genes revealing insights into Methylobacterium niche-specific plant association.</title>
        <authorList>
            <person name="Dourado M.N."/>
            <person name="Andreote F.D."/>
            <person name="Dini-Andreote F."/>
            <person name="Conti R."/>
            <person name="Araujo J.M."/>
            <person name="Araujo W.L."/>
        </authorList>
    </citation>
    <scope>NUCLEOTIDE SEQUENCE [LARGE SCALE GENOMIC DNA]</scope>
    <source>
        <strain evidence="8 9">SR1.6/4</strain>
    </source>
</reference>
<keyword evidence="2 6" id="KW-0813">Transport</keyword>
<dbReference type="EMBL" id="MLBY01000004">
    <property type="protein sequence ID" value="MEE7456716.1"/>
    <property type="molecule type" value="Genomic_DNA"/>
</dbReference>
<dbReference type="InterPro" id="IPR051204">
    <property type="entry name" value="ABC_transp_perm/SBD"/>
</dbReference>
<keyword evidence="5 6" id="KW-0472">Membrane</keyword>
<keyword evidence="3 6" id="KW-0812">Transmembrane</keyword>
<feature type="transmembrane region" description="Helical" evidence="6">
    <location>
        <begin position="69"/>
        <end position="96"/>
    </location>
</feature>
<dbReference type="InterPro" id="IPR035906">
    <property type="entry name" value="MetI-like_sf"/>
</dbReference>
<comment type="subcellular location">
    <subcellularLocation>
        <location evidence="1 6">Cell membrane</location>
        <topology evidence="1 6">Multi-pass membrane protein</topology>
    </subcellularLocation>
</comment>
<feature type="transmembrane region" description="Helical" evidence="6">
    <location>
        <begin position="302"/>
        <end position="328"/>
    </location>
</feature>
<feature type="transmembrane region" description="Helical" evidence="6">
    <location>
        <begin position="108"/>
        <end position="127"/>
    </location>
</feature>
<evidence type="ECO:0000256" key="6">
    <source>
        <dbReference type="RuleBase" id="RU363032"/>
    </source>
</evidence>
<feature type="transmembrane region" description="Helical" evidence="6">
    <location>
        <begin position="134"/>
        <end position="153"/>
    </location>
</feature>
<dbReference type="Gene3D" id="1.10.3720.10">
    <property type="entry name" value="MetI-like"/>
    <property type="match status" value="1"/>
</dbReference>
<dbReference type="SUPFAM" id="SSF161098">
    <property type="entry name" value="MetI-like"/>
    <property type="match status" value="1"/>
</dbReference>
<dbReference type="Pfam" id="PF00528">
    <property type="entry name" value="BPD_transp_1"/>
    <property type="match status" value="1"/>
</dbReference>
<dbReference type="PANTHER" id="PTHR30177:SF30">
    <property type="entry name" value="GLYCINE BETAINE UPTAKE SYSTEM PERMEASE PROTEIN YEHY"/>
    <property type="match status" value="1"/>
</dbReference>
<evidence type="ECO:0000256" key="2">
    <source>
        <dbReference type="ARBA" id="ARBA00022448"/>
    </source>
</evidence>
<feature type="transmembrane region" description="Helical" evidence="6">
    <location>
        <begin position="243"/>
        <end position="263"/>
    </location>
</feature>
<evidence type="ECO:0000256" key="5">
    <source>
        <dbReference type="ARBA" id="ARBA00023136"/>
    </source>
</evidence>
<keyword evidence="9" id="KW-1185">Reference proteome</keyword>
<keyword evidence="4 6" id="KW-1133">Transmembrane helix</keyword>
<evidence type="ECO:0000313" key="8">
    <source>
        <dbReference type="EMBL" id="MEE7456716.1"/>
    </source>
</evidence>
<sequence length="380" mass="37557">MRKRIVLGLAGAAVVPTLFVLLPLMHFAPNRLVTGTAIDAPSILGAMLWPLGALAAIGPGLLAGSRGRLAAAIAALACLGAFALLLAGLGHGAAAWTAGQPPAARARLAAGAWIGASLLAAAVPLGARRVDPAAGGPIGALALVASVLGLWLAGRLDALSVVVEFRARRDELAAALLDHLALALGALALAALVTGALALWRRGRGLVDLTVSGLQVVPAVALLGGLVAAASALLSAAPALRTYGLSALGTVPALVGIAAYLLLPLWRGLQGALRAPDAASLDAARALGLTPRQILTGLRLPLGASVLLGGVRVAAVQALGLATLGALVGAGGLGTLVFDGMAQFAPDLILLGALPVIALSLAAERALSGLEAAARRRWPS</sequence>